<dbReference type="EMBL" id="KI536661">
    <property type="protein sequence ID" value="ESR58269.1"/>
    <property type="molecule type" value="Genomic_DNA"/>
</dbReference>
<dbReference type="GO" id="GO:0009553">
    <property type="term" value="P:embryo sac development"/>
    <property type="evidence" value="ECO:0007669"/>
    <property type="project" value="TreeGrafter"/>
</dbReference>
<dbReference type="Gramene" id="ESR58269">
    <property type="protein sequence ID" value="ESR58269"/>
    <property type="gene ID" value="CICLE_v10024524mg"/>
</dbReference>
<proteinExistence type="predicted"/>
<accession>V4VXX9</accession>
<dbReference type="PANTHER" id="PTHR37695">
    <property type="entry name" value="RECOMBINATION INITIATION DEFECTS 3-RELATED"/>
    <property type="match status" value="1"/>
</dbReference>
<dbReference type="AlphaFoldDB" id="V4VXX9"/>
<keyword evidence="2" id="KW-1185">Reference proteome</keyword>
<dbReference type="PANTHER" id="PTHR37695:SF1">
    <property type="entry name" value="RECOMBINATION INITIATION DEFECTS 3-RELATED"/>
    <property type="match status" value="1"/>
</dbReference>
<evidence type="ECO:0000313" key="1">
    <source>
        <dbReference type="EMBL" id="ESR58269.1"/>
    </source>
</evidence>
<dbReference type="GO" id="GO:0070192">
    <property type="term" value="P:chromosome organization involved in meiotic cell cycle"/>
    <property type="evidence" value="ECO:0007669"/>
    <property type="project" value="InterPro"/>
</dbReference>
<protein>
    <submittedName>
        <fullName evidence="1">Uncharacterized protein</fullName>
    </submittedName>
</protein>
<name>V4VXX9_CITCL</name>
<dbReference type="InParanoid" id="V4VXX9"/>
<sequence length="105" mass="12397">MYRFNMYSSGYLANGKSFLLISVQLCLQRPMCQKFKSLMWIWEAKECIITIDSDEDINGGFSCLINEKETGNKNKLIHDEKEATERILRKARRRKRKYDNAIIIN</sequence>
<evidence type="ECO:0000313" key="2">
    <source>
        <dbReference type="Proteomes" id="UP000030687"/>
    </source>
</evidence>
<dbReference type="KEGG" id="cic:CICLE_v10024524mg"/>
<dbReference type="InterPro" id="IPR034546">
    <property type="entry name" value="PAIR1"/>
</dbReference>
<organism evidence="1 2">
    <name type="scientific">Citrus clementina</name>
    <name type="common">Clementine</name>
    <name type="synonym">Citrus deliciosa x Citrus sinensis</name>
    <dbReference type="NCBI Taxonomy" id="85681"/>
    <lineage>
        <taxon>Eukaryota</taxon>
        <taxon>Viridiplantae</taxon>
        <taxon>Streptophyta</taxon>
        <taxon>Embryophyta</taxon>
        <taxon>Tracheophyta</taxon>
        <taxon>Spermatophyta</taxon>
        <taxon>Magnoliopsida</taxon>
        <taxon>eudicotyledons</taxon>
        <taxon>Gunneridae</taxon>
        <taxon>Pentapetalae</taxon>
        <taxon>rosids</taxon>
        <taxon>malvids</taxon>
        <taxon>Sapindales</taxon>
        <taxon>Rutaceae</taxon>
        <taxon>Aurantioideae</taxon>
        <taxon>Citrus</taxon>
    </lineage>
</organism>
<gene>
    <name evidence="1" type="ORF">CICLE_v10024524mg</name>
</gene>
<dbReference type="Proteomes" id="UP000030687">
    <property type="component" value="Unassembled WGS sequence"/>
</dbReference>
<reference evidence="1 2" key="1">
    <citation type="submission" date="2013-10" db="EMBL/GenBank/DDBJ databases">
        <authorList>
            <consortium name="International Citrus Genome Consortium"/>
            <person name="Jenkins J."/>
            <person name="Schmutz J."/>
            <person name="Prochnik S."/>
            <person name="Rokhsar D."/>
            <person name="Gmitter F."/>
            <person name="Ollitrault P."/>
            <person name="Machado M."/>
            <person name="Talon M."/>
            <person name="Wincker P."/>
            <person name="Jaillon O."/>
            <person name="Morgante M."/>
        </authorList>
    </citation>
    <scope>NUCLEOTIDE SEQUENCE</scope>
    <source>
        <strain evidence="2">cv. Clemenules</strain>
    </source>
</reference>
<dbReference type="GO" id="GO:0005634">
    <property type="term" value="C:nucleus"/>
    <property type="evidence" value="ECO:0007669"/>
    <property type="project" value="TreeGrafter"/>
</dbReference>
<dbReference type="GO" id="GO:0009556">
    <property type="term" value="P:microsporogenesis"/>
    <property type="evidence" value="ECO:0007669"/>
    <property type="project" value="TreeGrafter"/>
</dbReference>
<dbReference type="GO" id="GO:0042138">
    <property type="term" value="P:meiotic DNA double-strand break formation"/>
    <property type="evidence" value="ECO:0007669"/>
    <property type="project" value="TreeGrafter"/>
</dbReference>